<protein>
    <submittedName>
        <fullName evidence="5">Helix-turn-helix transcriptional regulator</fullName>
    </submittedName>
</protein>
<dbReference type="GO" id="GO:0003677">
    <property type="term" value="F:DNA binding"/>
    <property type="evidence" value="ECO:0007669"/>
    <property type="project" value="UniProtKB-KW"/>
</dbReference>
<dbReference type="InterPro" id="IPR027417">
    <property type="entry name" value="P-loop_NTPase"/>
</dbReference>
<evidence type="ECO:0000256" key="2">
    <source>
        <dbReference type="ARBA" id="ARBA00023125"/>
    </source>
</evidence>
<dbReference type="CDD" id="cd06170">
    <property type="entry name" value="LuxR_C_like"/>
    <property type="match status" value="1"/>
</dbReference>
<dbReference type="InterPro" id="IPR016032">
    <property type="entry name" value="Sig_transdc_resp-reg_C-effctor"/>
</dbReference>
<accession>A0A7X6KWR0</accession>
<proteinExistence type="predicted"/>
<dbReference type="Gene3D" id="1.10.10.10">
    <property type="entry name" value="Winged helix-like DNA-binding domain superfamily/Winged helix DNA-binding domain"/>
    <property type="match status" value="1"/>
</dbReference>
<feature type="domain" description="HTH luxR-type" evidence="4">
    <location>
        <begin position="784"/>
        <end position="848"/>
    </location>
</feature>
<name>A0A7X6KWR0_9CELL</name>
<keyword evidence="1" id="KW-0805">Transcription regulation</keyword>
<dbReference type="SMART" id="SM00421">
    <property type="entry name" value="HTH_LUXR"/>
    <property type="match status" value="1"/>
</dbReference>
<dbReference type="SUPFAM" id="SSF46894">
    <property type="entry name" value="C-terminal effector domain of the bipartite response regulators"/>
    <property type="match status" value="1"/>
</dbReference>
<dbReference type="SUPFAM" id="SSF52540">
    <property type="entry name" value="P-loop containing nucleoside triphosphate hydrolases"/>
    <property type="match status" value="1"/>
</dbReference>
<organism evidence="5 6">
    <name type="scientific">Cellulomonas denverensis</name>
    <dbReference type="NCBI Taxonomy" id="264297"/>
    <lineage>
        <taxon>Bacteria</taxon>
        <taxon>Bacillati</taxon>
        <taxon>Actinomycetota</taxon>
        <taxon>Actinomycetes</taxon>
        <taxon>Micrococcales</taxon>
        <taxon>Cellulomonadaceae</taxon>
        <taxon>Cellulomonas</taxon>
    </lineage>
</organism>
<dbReference type="GO" id="GO:0006355">
    <property type="term" value="P:regulation of DNA-templated transcription"/>
    <property type="evidence" value="ECO:0007669"/>
    <property type="project" value="InterPro"/>
</dbReference>
<reference evidence="5 6" key="1">
    <citation type="submission" date="2020-04" db="EMBL/GenBank/DDBJ databases">
        <title>MicrobeNet Type strains.</title>
        <authorList>
            <person name="Nicholson A.C."/>
        </authorList>
    </citation>
    <scope>NUCLEOTIDE SEQUENCE [LARGE SCALE GENOMIC DNA]</scope>
    <source>
        <strain evidence="5 6">ATCC BAA-788</strain>
    </source>
</reference>
<keyword evidence="3" id="KW-0804">Transcription</keyword>
<dbReference type="PANTHER" id="PTHR44688">
    <property type="entry name" value="DNA-BINDING TRANSCRIPTIONAL ACTIVATOR DEVR_DOSR"/>
    <property type="match status" value="1"/>
</dbReference>
<gene>
    <name evidence="5" type="ORF">HGA03_12220</name>
</gene>
<comment type="caution">
    <text evidence="5">The sequence shown here is derived from an EMBL/GenBank/DDBJ whole genome shotgun (WGS) entry which is preliminary data.</text>
</comment>
<evidence type="ECO:0000313" key="5">
    <source>
        <dbReference type="EMBL" id="NKY23428.1"/>
    </source>
</evidence>
<dbReference type="InterPro" id="IPR036388">
    <property type="entry name" value="WH-like_DNA-bd_sf"/>
</dbReference>
<keyword evidence="6" id="KW-1185">Reference proteome</keyword>
<evidence type="ECO:0000313" key="6">
    <source>
        <dbReference type="Proteomes" id="UP000581206"/>
    </source>
</evidence>
<dbReference type="Pfam" id="PF00196">
    <property type="entry name" value="GerE"/>
    <property type="match status" value="1"/>
</dbReference>
<dbReference type="RefSeq" id="WP_168630562.1">
    <property type="nucleotide sequence ID" value="NZ_BONL01000006.1"/>
</dbReference>
<dbReference type="PROSITE" id="PS50043">
    <property type="entry name" value="HTH_LUXR_2"/>
    <property type="match status" value="1"/>
</dbReference>
<dbReference type="AlphaFoldDB" id="A0A7X6KWR0"/>
<evidence type="ECO:0000256" key="3">
    <source>
        <dbReference type="ARBA" id="ARBA00023163"/>
    </source>
</evidence>
<dbReference type="PANTHER" id="PTHR44688:SF16">
    <property type="entry name" value="DNA-BINDING TRANSCRIPTIONAL ACTIVATOR DEVR_DOSR"/>
    <property type="match status" value="1"/>
</dbReference>
<dbReference type="Proteomes" id="UP000581206">
    <property type="component" value="Unassembled WGS sequence"/>
</dbReference>
<evidence type="ECO:0000256" key="1">
    <source>
        <dbReference type="ARBA" id="ARBA00023015"/>
    </source>
</evidence>
<dbReference type="InterPro" id="IPR000792">
    <property type="entry name" value="Tscrpt_reg_LuxR_C"/>
</dbReference>
<dbReference type="PROSITE" id="PS00622">
    <property type="entry name" value="HTH_LUXR_1"/>
    <property type="match status" value="1"/>
</dbReference>
<dbReference type="PRINTS" id="PR00038">
    <property type="entry name" value="HTHLUXR"/>
</dbReference>
<evidence type="ECO:0000259" key="4">
    <source>
        <dbReference type="PROSITE" id="PS50043"/>
    </source>
</evidence>
<keyword evidence="2" id="KW-0238">DNA-binding</keyword>
<sequence>MGDEVALHADTIRTVVGYLRSGISVNVVGMRTSGRSAVLRRVVDLLADDGISAVTINGIPALHDRPLAALGVGGVEVPNAPSGPGSLSAAVTALERRISARPSVLVIDDVESVDQVSAGVVSAVRRRVPVPVLASSRPDGRIQNQTVFVTGEMAPSARVVLPPLRYDAVHALVHELLPGTVEPSALARIATKSGGLPGLVAALVDTGRRSGRLVRRDGLWVVRDGLWDPSMAQAVEPLLAGLEEQHLDALALLSLAGSLDLEVARSAIPWQVLTQLDDAGLLQVLEDGGQPVIGVFPPLVAEFLRNESSPIRRSRAVGELSRLLGDRGTWRAVPPTAPRAVAQGAPAMIGRRFDEQWQVEAETRRTAWTDQPTPAHAVPLLIALLGVQADAEEVDAVVRGTNPAPDDPRSEALLVVWHAVDLGLRRGDLEAADRLVAEAMPRFPEYAGLLSATRAHLCLITSRIPDDALLHPDQVGEDPVNREALRATRAECLVAAGRIAEARAELEGFDPLEPRFRLSARLSATLLLVFDGHPEEGVSQALSYAQEARAALDPGAYQAYAYVAGLGLMMAGRLDECDTLLSSVLALPNNQTLQTHFRNGVLTLAAVVASFRGRASYAESLAEQAEALGAPRGPYPAMAPDMATSLVRGPGAETSDALWDLVDERLDAGMVVSAMTIAVAALERRPEPARAAELAERVKDVGSALVQTLAEYCVAVGLDDVDALATSAGHLHEAGYELYATRAGVTRALALRTRGDIESGSRQAERSWAEAAVYAGDLRGLFAPLARSVDLTSREREIAVMVSEGMHTAEIAASLVLSVRTVENHLLNAFRKAGVDNRDALARAVDTWASTGTL</sequence>
<dbReference type="EMBL" id="JAAXOX010000006">
    <property type="protein sequence ID" value="NKY23428.1"/>
    <property type="molecule type" value="Genomic_DNA"/>
</dbReference>